<keyword evidence="9" id="KW-0496">Mitochondrion</keyword>
<dbReference type="InterPro" id="IPR003959">
    <property type="entry name" value="ATPase_AAA_core"/>
</dbReference>
<accession>A0A093XBH5</accession>
<feature type="compositionally biased region" description="Low complexity" evidence="12">
    <location>
        <begin position="912"/>
        <end position="924"/>
    </location>
</feature>
<dbReference type="HOGENOM" id="CLU_257181_0_0_1"/>
<dbReference type="Pfam" id="PF00004">
    <property type="entry name" value="AAA"/>
    <property type="match status" value="1"/>
</dbReference>
<dbReference type="Pfam" id="PF08740">
    <property type="entry name" value="BCS1_N"/>
    <property type="match status" value="1"/>
</dbReference>
<evidence type="ECO:0000256" key="2">
    <source>
        <dbReference type="ARBA" id="ARBA00007448"/>
    </source>
</evidence>
<dbReference type="InterPro" id="IPR014851">
    <property type="entry name" value="BCS1_N"/>
</dbReference>
<dbReference type="Gene3D" id="3.40.50.300">
    <property type="entry name" value="P-loop containing nucleotide triphosphate hydrolases"/>
    <property type="match status" value="1"/>
</dbReference>
<comment type="caution">
    <text evidence="15">The sequence shown here is derived from an EMBL/GenBank/DDBJ whole genome shotgun (WGS) entry which is preliminary data.</text>
</comment>
<comment type="catalytic activity">
    <reaction evidence="11">
        <text>ATP + H2O = ADP + phosphate + H(+)</text>
        <dbReference type="Rhea" id="RHEA:13065"/>
        <dbReference type="ChEBI" id="CHEBI:15377"/>
        <dbReference type="ChEBI" id="CHEBI:15378"/>
        <dbReference type="ChEBI" id="CHEBI:30616"/>
        <dbReference type="ChEBI" id="CHEBI:43474"/>
        <dbReference type="ChEBI" id="CHEBI:456216"/>
    </reaction>
    <physiologicalReaction direction="left-to-right" evidence="11">
        <dbReference type="Rhea" id="RHEA:13066"/>
    </physiologicalReaction>
</comment>
<evidence type="ECO:0000256" key="5">
    <source>
        <dbReference type="ARBA" id="ARBA00022792"/>
    </source>
</evidence>
<keyword evidence="3" id="KW-0812">Transmembrane</keyword>
<dbReference type="SUPFAM" id="SSF56112">
    <property type="entry name" value="Protein kinase-like (PK-like)"/>
    <property type="match status" value="2"/>
</dbReference>
<keyword evidence="4" id="KW-0547">Nucleotide-binding</keyword>
<dbReference type="SUPFAM" id="SSF52540">
    <property type="entry name" value="P-loop containing nucleoside triphosphate hydrolases"/>
    <property type="match status" value="1"/>
</dbReference>
<dbReference type="SMART" id="SM00382">
    <property type="entry name" value="AAA"/>
    <property type="match status" value="1"/>
</dbReference>
<dbReference type="EMBL" id="JPOX01000043">
    <property type="protein sequence ID" value="KFX42553.1"/>
    <property type="molecule type" value="Genomic_DNA"/>
</dbReference>
<feature type="region of interest" description="Disordered" evidence="12">
    <location>
        <begin position="698"/>
        <end position="717"/>
    </location>
</feature>
<dbReference type="Gene3D" id="1.10.510.10">
    <property type="entry name" value="Transferase(Phosphotransferase) domain 1"/>
    <property type="match status" value="2"/>
</dbReference>
<evidence type="ECO:0000256" key="7">
    <source>
        <dbReference type="ARBA" id="ARBA00022840"/>
    </source>
</evidence>
<dbReference type="InterPro" id="IPR003593">
    <property type="entry name" value="AAA+_ATPase"/>
</dbReference>
<keyword evidence="8" id="KW-1133">Transmembrane helix</keyword>
<feature type="compositionally biased region" description="Basic and acidic residues" evidence="12">
    <location>
        <begin position="519"/>
        <end position="553"/>
    </location>
</feature>
<evidence type="ECO:0000256" key="4">
    <source>
        <dbReference type="ARBA" id="ARBA00022741"/>
    </source>
</evidence>
<dbReference type="GO" id="GO:0005743">
    <property type="term" value="C:mitochondrial inner membrane"/>
    <property type="evidence" value="ECO:0007669"/>
    <property type="project" value="UniProtKB-SubCell"/>
</dbReference>
<dbReference type="Pfam" id="PF25426">
    <property type="entry name" value="AAA_lid_BCS1"/>
    <property type="match status" value="1"/>
</dbReference>
<keyword evidence="10" id="KW-0472">Membrane</keyword>
<dbReference type="InterPro" id="IPR050747">
    <property type="entry name" value="Mitochondrial_chaperone_BCS1"/>
</dbReference>
<name>A0A093XBH5_TALMA</name>
<evidence type="ECO:0000256" key="1">
    <source>
        <dbReference type="ARBA" id="ARBA00004434"/>
    </source>
</evidence>
<dbReference type="GO" id="GO:0016887">
    <property type="term" value="F:ATP hydrolysis activity"/>
    <property type="evidence" value="ECO:0007669"/>
    <property type="project" value="InterPro"/>
</dbReference>
<dbReference type="GO" id="GO:0005524">
    <property type="term" value="F:ATP binding"/>
    <property type="evidence" value="ECO:0007669"/>
    <property type="project" value="UniProtKB-KW"/>
</dbReference>
<dbReference type="SMART" id="SM01024">
    <property type="entry name" value="BCS1_N"/>
    <property type="match status" value="1"/>
</dbReference>
<feature type="domain" description="AAA+ ATPase" evidence="13">
    <location>
        <begin position="213"/>
        <end position="350"/>
    </location>
</feature>
<evidence type="ECO:0000256" key="9">
    <source>
        <dbReference type="ARBA" id="ARBA00023128"/>
    </source>
</evidence>
<dbReference type="InterPro" id="IPR057495">
    <property type="entry name" value="AAA_lid_BCS1"/>
</dbReference>
<evidence type="ECO:0000256" key="3">
    <source>
        <dbReference type="ARBA" id="ARBA00022692"/>
    </source>
</evidence>
<dbReference type="InterPro" id="IPR011009">
    <property type="entry name" value="Kinase-like_dom_sf"/>
</dbReference>
<protein>
    <submittedName>
        <fullName evidence="15">Putative mitochondrial chaperone BCS1-B</fullName>
    </submittedName>
</protein>
<evidence type="ECO:0000256" key="8">
    <source>
        <dbReference type="ARBA" id="ARBA00022989"/>
    </source>
</evidence>
<comment type="similarity">
    <text evidence="2">Belongs to the AAA ATPase family. BCS1 subfamily.</text>
</comment>
<reference evidence="15" key="2">
    <citation type="journal article" date="2014" name="PLoS Genet.">
        <title>Signature gene expression reveals novel clues to the molecular mechanisms of dimorphic transition in Penicillium marneffei.</title>
        <authorList>
            <person name="Yang E."/>
            <person name="Wang G."/>
            <person name="Cai J."/>
            <person name="Woo P.C."/>
            <person name="Lau S.K."/>
            <person name="Yuen K.-Y."/>
            <person name="Chow W.-N."/>
            <person name="Lin X."/>
        </authorList>
    </citation>
    <scope>NUCLEOTIDE SEQUENCE</scope>
    <source>
        <strain evidence="15">PM1</strain>
    </source>
</reference>
<comment type="subcellular location">
    <subcellularLocation>
        <location evidence="1">Mitochondrion inner membrane</location>
        <topology evidence="1">Single-pass membrane protein</topology>
    </subcellularLocation>
</comment>
<feature type="region of interest" description="Disordered" evidence="12">
    <location>
        <begin position="519"/>
        <end position="556"/>
    </location>
</feature>
<keyword evidence="7" id="KW-0067">ATP-binding</keyword>
<evidence type="ECO:0000256" key="6">
    <source>
        <dbReference type="ARBA" id="ARBA00022801"/>
    </source>
</evidence>
<feature type="compositionally biased region" description="Acidic residues" evidence="12">
    <location>
        <begin position="703"/>
        <end position="714"/>
    </location>
</feature>
<feature type="region of interest" description="Disordered" evidence="12">
    <location>
        <begin position="894"/>
        <end position="1004"/>
    </location>
</feature>
<evidence type="ECO:0000256" key="12">
    <source>
        <dbReference type="SAM" id="MobiDB-lite"/>
    </source>
</evidence>
<dbReference type="InterPro" id="IPR027417">
    <property type="entry name" value="P-loop_NTPase"/>
</dbReference>
<evidence type="ECO:0000259" key="14">
    <source>
        <dbReference type="SMART" id="SM01024"/>
    </source>
</evidence>
<evidence type="ECO:0000313" key="15">
    <source>
        <dbReference type="EMBL" id="KFX42553.1"/>
    </source>
</evidence>
<evidence type="ECO:0000259" key="13">
    <source>
        <dbReference type="SMART" id="SM00382"/>
    </source>
</evidence>
<gene>
    <name evidence="15" type="ORF">GQ26_0430400</name>
</gene>
<evidence type="ECO:0000256" key="11">
    <source>
        <dbReference type="ARBA" id="ARBA00048778"/>
    </source>
</evidence>
<dbReference type="PANTHER" id="PTHR23070">
    <property type="entry name" value="BCS1 AAA-TYPE ATPASE"/>
    <property type="match status" value="1"/>
</dbReference>
<organism evidence="15">
    <name type="scientific">Talaromyces marneffei PM1</name>
    <dbReference type="NCBI Taxonomy" id="1077442"/>
    <lineage>
        <taxon>Eukaryota</taxon>
        <taxon>Fungi</taxon>
        <taxon>Dikarya</taxon>
        <taxon>Ascomycota</taxon>
        <taxon>Pezizomycotina</taxon>
        <taxon>Eurotiomycetes</taxon>
        <taxon>Eurotiomycetidae</taxon>
        <taxon>Eurotiales</taxon>
        <taxon>Trichocomaceae</taxon>
        <taxon>Talaromyces</taxon>
        <taxon>Talaromyces sect. Talaromyces</taxon>
    </lineage>
</organism>
<reference key="1">
    <citation type="journal article" date="2014" name="PLoS Genet.">
        <title>Signature Gene Expression Reveals Novel Clues to the Molecular Mechanisms of Dimorphic Transition in Penicillium marneffei.</title>
        <authorList>
            <person name="Yang E."/>
            <person name="Wang G."/>
            <person name="Cai J."/>
            <person name="Woo P.C."/>
            <person name="Lau S.K."/>
            <person name="Yuen K.-Y."/>
            <person name="Chow W.-N."/>
            <person name="Lin X."/>
        </authorList>
    </citation>
    <scope>NUCLEOTIDE SEQUENCE [LARGE SCALE GENOMIC DNA]</scope>
    <source>
        <strain>PM1</strain>
    </source>
</reference>
<keyword evidence="6" id="KW-0378">Hydrolase</keyword>
<keyword evidence="5" id="KW-0999">Mitochondrion inner membrane</keyword>
<feature type="domain" description="BCS1 N-terminal" evidence="14">
    <location>
        <begin position="18"/>
        <end position="180"/>
    </location>
</feature>
<sequence>MPTPPVGPPVSVVDIFFPGFSAVNASAQQLLLGDADGYVRLLSHVIHVYYYDEAYEMVIAWIYRQPFAKEADSLMVRVKTPDVVQDQSLRKKPLSYSPWDGSFGFWYKSHRLTLHCHKREHHEEISISSIGTSPKILMDLLGECREQYLKLIQRKVPVFQPEGGEWKRTGLRHARDISTVLMDEAVKKDVLEDMRQFLDEQTQDWYTARGIPYKRGYLLDGPPGTGKSSFCLSVAGLYELDIYMLNLSSLGDSGLAKLFTQLPPRCVVLLEDVDAVGLDRKDSKDTGTGQTQKDAPQRGVSLSGLLNVIDGVGSQEGRILIMSTNYIDHLDEALIRPGRVDKTILFKCADKKIVTQLFCTIFKQTPAGYEQPPKETEDLAIERLAEEFAAHVPQEEFSPAKVLSFLLEHKDSPADADNSQSSETMKRACDRSFFYKLRLSYTNLIWVVLYRPHSSASFHGSRAATKVSRPLAHLWTTRSPTVFQARRHSSHYQNLMADNSSPDYKALFLKAEADRRQEAELRRQAEDRERHEAELRRQAEDRERDEAELRKQAETNTQPTTFKVFVQACHDLLSRPLKVGTPTKSTKGKIPPPTGKYCPTRLRYWSDCPIQQQEIYDSVYTFLQPLGKDAPQLFAPLAELHGLNRRFSRRELRSEKDLESYERFAVEDHVHDIIAELCKIPAAREKFQLGDGIIFDNHSNTLDEPEGDDDDLETSDVSRTHYSRPDQFCIHRVDGTTNELRTTVEYKPPHKFREEDMRSGLRPMEFWKDVVNQDKIPTDRNKKLKYNAEQLTGSVLAQEYHIMIQEGLEYSYITNGLAFILLRVPYDDPSTLDYCLCEPNLDINIEHHDALLQPKTAICRVLCLCLMSFRSPVRSQAWRHAAKSQLHTWKTSFDHTRSQIPDEELQQNPPDSEYTSSEYTGSEYLPSSPLSPTKAEQSRRTSTRFQGDCAPTAHDGHLDSSESESGQATQGRKRGFSQIMSSPSQHSSKSPTRSTPHSSGGRYRHTAPYCTQRCLLGLQQRGVLDDFCPNIDLHRQGQDDGRHRIDGNQLAQLLKEQLGRDLDHNCTPIGACGTCGSSGAPFKITSAEYGYTVVGKGTTSRRWKKVSREVEIYRILRKAQGSAVPVFIGAIDLKRSYFLHGAGEIKHMLLMSWGGQMIGLKESALPHEISRSMRQIRKLGVVHEDLRNENMLWNDELGRVFIIDFHQSRIDCRPTRERVYSRLRAIQGQFVPFVDHFLMMYRHDGSLDSNGLCWEKPGQHEIDEAQLIAQAETSLRVIHDLGVFHSDPIPGNMIWNEENQRVMFIDFERARYQKRIPLGTITANQKWKWVTSVWDKSPNKRTDSFQRELSHMWSALRS</sequence>
<feature type="compositionally biased region" description="Low complexity" evidence="12">
    <location>
        <begin position="977"/>
        <end position="995"/>
    </location>
</feature>
<evidence type="ECO:0000256" key="10">
    <source>
        <dbReference type="ARBA" id="ARBA00023136"/>
    </source>
</evidence>
<proteinExistence type="inferred from homology"/>